<keyword evidence="1" id="KW-0472">Membrane</keyword>
<proteinExistence type="predicted"/>
<dbReference type="AlphaFoldDB" id="A0A2H0UBM8"/>
<evidence type="ECO:0000313" key="2">
    <source>
        <dbReference type="EMBL" id="PIR83811.1"/>
    </source>
</evidence>
<feature type="transmembrane region" description="Helical" evidence="1">
    <location>
        <begin position="269"/>
        <end position="288"/>
    </location>
</feature>
<feature type="transmembrane region" description="Helical" evidence="1">
    <location>
        <begin position="47"/>
        <end position="66"/>
    </location>
</feature>
<feature type="transmembrane region" description="Helical" evidence="1">
    <location>
        <begin position="116"/>
        <end position="136"/>
    </location>
</feature>
<feature type="transmembrane region" description="Helical" evidence="1">
    <location>
        <begin position="294"/>
        <end position="312"/>
    </location>
</feature>
<dbReference type="Proteomes" id="UP000231192">
    <property type="component" value="Unassembled WGS sequence"/>
</dbReference>
<name>A0A2H0UBM8_9BACT</name>
<dbReference type="InterPro" id="IPR011990">
    <property type="entry name" value="TPR-like_helical_dom_sf"/>
</dbReference>
<accession>A0A2H0UBM8</accession>
<feature type="transmembrane region" description="Helical" evidence="1">
    <location>
        <begin position="231"/>
        <end position="257"/>
    </location>
</feature>
<dbReference type="EMBL" id="PFBK01000007">
    <property type="protein sequence ID" value="PIR83811.1"/>
    <property type="molecule type" value="Genomic_DNA"/>
</dbReference>
<feature type="transmembrane region" description="Helical" evidence="1">
    <location>
        <begin position="78"/>
        <end position="96"/>
    </location>
</feature>
<sequence>MPFSAFLEGFKVRIPAFGMEYLFMTLFFASITMTPELLGTINNATKNIIALAGVGVMLACTGLVLFARRHVEGVDVQIHPALGMGFLSLLFLGIMQGVHGVTQMGFSGVAFEPGTLLSFVALFCAAFASYSLAVVLGHTFVRATLYALVTVLIFVLGTFGMSFPPEVESQERAEYHASLPGSLHVAFFAYRDSLGTMLAGSGLHTYAEAWAHHRPVTVNTTSLWNEDFERAYGLIPTLAVTGGSVLMVFYMLALAGVVKRSLDAKRYSLPRVVLILGSASLAILLSFVAYTPHLGIFVVLGVMLGLMLSFSNRVRFRKPIFARWALTFFAIFCISLGLILGTIALVRTLSLSAYSQAIALKESDAGIVTVLNVLEQSIRYEHTLVATREASALHYQEAQALLQKEVVTDSDRREAETHLHAANTYESTVFALGDVTYRAHIRAGNIVVLLGIVRGNREEIELGIERYRSAQTVAPNHPLAFFLEAQALVVLGNTDGARIALRKTLHLKPDYPNAQELIERLNAQSVP</sequence>
<evidence type="ECO:0000256" key="1">
    <source>
        <dbReference type="SAM" id="Phobius"/>
    </source>
</evidence>
<reference evidence="3" key="1">
    <citation type="submission" date="2017-09" db="EMBL/GenBank/DDBJ databases">
        <title>Depth-based differentiation of microbial function through sediment-hosted aquifers and enrichment of novel symbionts in the deep terrestrial subsurface.</title>
        <authorList>
            <person name="Probst A.J."/>
            <person name="Ladd B."/>
            <person name="Jarett J.K."/>
            <person name="Geller-Mcgrath D.E."/>
            <person name="Sieber C.M.K."/>
            <person name="Emerson J.B."/>
            <person name="Anantharaman K."/>
            <person name="Thomas B.C."/>
            <person name="Malmstrom R."/>
            <person name="Stieglmeier M."/>
            <person name="Klingl A."/>
            <person name="Woyke T."/>
            <person name="Ryan C.M."/>
            <person name="Banfield J.F."/>
        </authorList>
    </citation>
    <scope>NUCLEOTIDE SEQUENCE [LARGE SCALE GENOMIC DNA]</scope>
</reference>
<dbReference type="SUPFAM" id="SSF48452">
    <property type="entry name" value="TPR-like"/>
    <property type="match status" value="1"/>
</dbReference>
<gene>
    <name evidence="2" type="ORF">COU18_02390</name>
</gene>
<evidence type="ECO:0000313" key="3">
    <source>
        <dbReference type="Proteomes" id="UP000231192"/>
    </source>
</evidence>
<protein>
    <submittedName>
        <fullName evidence="2">Uncharacterized protein</fullName>
    </submittedName>
</protein>
<keyword evidence="1" id="KW-0812">Transmembrane</keyword>
<feature type="transmembrane region" description="Helical" evidence="1">
    <location>
        <begin position="21"/>
        <end position="41"/>
    </location>
</feature>
<dbReference type="Gene3D" id="1.25.40.10">
    <property type="entry name" value="Tetratricopeptide repeat domain"/>
    <property type="match status" value="1"/>
</dbReference>
<feature type="transmembrane region" description="Helical" evidence="1">
    <location>
        <begin position="324"/>
        <end position="346"/>
    </location>
</feature>
<organism evidence="2 3">
    <name type="scientific">Candidatus Kaiserbacteria bacterium CG10_big_fil_rev_8_21_14_0_10_51_14</name>
    <dbReference type="NCBI Taxonomy" id="1974610"/>
    <lineage>
        <taxon>Bacteria</taxon>
        <taxon>Candidatus Kaiseribacteriota</taxon>
    </lineage>
</organism>
<keyword evidence="1" id="KW-1133">Transmembrane helix</keyword>
<comment type="caution">
    <text evidence="2">The sequence shown here is derived from an EMBL/GenBank/DDBJ whole genome shotgun (WGS) entry which is preliminary data.</text>
</comment>
<feature type="transmembrane region" description="Helical" evidence="1">
    <location>
        <begin position="143"/>
        <end position="163"/>
    </location>
</feature>